<feature type="chain" id="PRO_5038024735" description="Solute-binding protein family 5 domain-containing protein" evidence="4">
    <location>
        <begin position="25"/>
        <end position="520"/>
    </location>
</feature>
<sequence>MRIFAMPLLLACLLLAGCTGSRGAEDKSEDTAGSRAEAQTLRIGVNGLPSSLANPFRGNGRPGIFVWSQLFDALTRLDEEGALVPALALSWEAEDATHWRLRLRPGVRFSNGQRFDAPGAAKVLNWLASPEGRRTVVGAELKAIERAWAAGPLDLRIATSEPDPILPKRLVSAWMVEPDLWRELGAEGFAQAPVGTGPFRLLRWDHRQRRVELVASRQSWRSTGWKRLSFIELPDAAVRTQALLSRDVDIAPVEIEEIDRLEERGYPVSVTGSMAVMSIAFRTEGDAASPLRDVRVRRALNLAVDKEALARLLLRGMGRLAGQPAARGVSGQDPAIAPYPYDPRRARELLAQAGHAQGFDLDIDILTNSLPADSLIYQAVAWQLGEVGVRAHLRVTSLPEYLRKLATNGWSAGAFGASWNAAPYNDAIRSMESFSCLRANPFFCDRALADRLVTAQRIGDDARREQALRAVGRGFHEAAPALFLVEQIDLFSYQKDLHNVTIANRIPAFETITRAAEARR</sequence>
<keyword evidence="3 4" id="KW-0732">Signal</keyword>
<accession>A0A931HE56</accession>
<organism evidence="6 7">
    <name type="scientific">Novosphingobium aureum</name>
    <dbReference type="NCBI Taxonomy" id="2792964"/>
    <lineage>
        <taxon>Bacteria</taxon>
        <taxon>Pseudomonadati</taxon>
        <taxon>Pseudomonadota</taxon>
        <taxon>Alphaproteobacteria</taxon>
        <taxon>Sphingomonadales</taxon>
        <taxon>Sphingomonadaceae</taxon>
        <taxon>Novosphingobium</taxon>
    </lineage>
</organism>
<proteinExistence type="inferred from homology"/>
<dbReference type="GO" id="GO:0015833">
    <property type="term" value="P:peptide transport"/>
    <property type="evidence" value="ECO:0007669"/>
    <property type="project" value="TreeGrafter"/>
</dbReference>
<dbReference type="GO" id="GO:0043190">
    <property type="term" value="C:ATP-binding cassette (ABC) transporter complex"/>
    <property type="evidence" value="ECO:0007669"/>
    <property type="project" value="InterPro"/>
</dbReference>
<dbReference type="Proteomes" id="UP000617634">
    <property type="component" value="Unassembled WGS sequence"/>
</dbReference>
<dbReference type="InterPro" id="IPR000914">
    <property type="entry name" value="SBP_5_dom"/>
</dbReference>
<dbReference type="PROSITE" id="PS51257">
    <property type="entry name" value="PROKAR_LIPOPROTEIN"/>
    <property type="match status" value="1"/>
</dbReference>
<evidence type="ECO:0000256" key="1">
    <source>
        <dbReference type="ARBA" id="ARBA00004418"/>
    </source>
</evidence>
<evidence type="ECO:0000256" key="3">
    <source>
        <dbReference type="ARBA" id="ARBA00022729"/>
    </source>
</evidence>
<comment type="subcellular location">
    <subcellularLocation>
        <location evidence="1">Periplasm</location>
    </subcellularLocation>
</comment>
<comment type="similarity">
    <text evidence="2">Belongs to the bacterial solute-binding protein 5 family.</text>
</comment>
<dbReference type="PANTHER" id="PTHR30290">
    <property type="entry name" value="PERIPLASMIC BINDING COMPONENT OF ABC TRANSPORTER"/>
    <property type="match status" value="1"/>
</dbReference>
<dbReference type="EMBL" id="JADZGI010000003">
    <property type="protein sequence ID" value="MBH0114462.1"/>
    <property type="molecule type" value="Genomic_DNA"/>
</dbReference>
<feature type="signal peptide" evidence="4">
    <location>
        <begin position="1"/>
        <end position="24"/>
    </location>
</feature>
<protein>
    <recommendedName>
        <fullName evidence="5">Solute-binding protein family 5 domain-containing protein</fullName>
    </recommendedName>
</protein>
<comment type="caution">
    <text evidence="6">The sequence shown here is derived from an EMBL/GenBank/DDBJ whole genome shotgun (WGS) entry which is preliminary data.</text>
</comment>
<evidence type="ECO:0000313" key="6">
    <source>
        <dbReference type="EMBL" id="MBH0114462.1"/>
    </source>
</evidence>
<dbReference type="PANTHER" id="PTHR30290:SF38">
    <property type="entry name" value="D,D-DIPEPTIDE-BINDING PERIPLASMIC PROTEIN DDPA-RELATED"/>
    <property type="match status" value="1"/>
</dbReference>
<dbReference type="Gene3D" id="3.10.105.10">
    <property type="entry name" value="Dipeptide-binding Protein, Domain 3"/>
    <property type="match status" value="1"/>
</dbReference>
<gene>
    <name evidence="6" type="ORF">I5E68_16065</name>
</gene>
<reference evidence="6" key="1">
    <citation type="submission" date="2020-11" db="EMBL/GenBank/DDBJ databases">
        <title>Novosphingobium aureum sp. nov., a marine bacterium isolated from sediment of a salt flat.</title>
        <authorList>
            <person name="Yoo Y."/>
            <person name="Kim J.-J."/>
        </authorList>
    </citation>
    <scope>NUCLEOTIDE SEQUENCE</scope>
    <source>
        <strain evidence="6">YJ-S2-02</strain>
    </source>
</reference>
<dbReference type="PIRSF" id="PIRSF002741">
    <property type="entry name" value="MppA"/>
    <property type="match status" value="1"/>
</dbReference>
<dbReference type="GO" id="GO:0030288">
    <property type="term" value="C:outer membrane-bounded periplasmic space"/>
    <property type="evidence" value="ECO:0007669"/>
    <property type="project" value="UniProtKB-ARBA"/>
</dbReference>
<dbReference type="SUPFAM" id="SSF53850">
    <property type="entry name" value="Periplasmic binding protein-like II"/>
    <property type="match status" value="1"/>
</dbReference>
<keyword evidence="7" id="KW-1185">Reference proteome</keyword>
<evidence type="ECO:0000256" key="4">
    <source>
        <dbReference type="SAM" id="SignalP"/>
    </source>
</evidence>
<name>A0A931HE56_9SPHN</name>
<evidence type="ECO:0000259" key="5">
    <source>
        <dbReference type="Pfam" id="PF00496"/>
    </source>
</evidence>
<feature type="domain" description="Solute-binding protein family 5" evidence="5">
    <location>
        <begin position="83"/>
        <end position="434"/>
    </location>
</feature>
<dbReference type="InterPro" id="IPR039424">
    <property type="entry name" value="SBP_5"/>
</dbReference>
<dbReference type="Gene3D" id="3.90.76.10">
    <property type="entry name" value="Dipeptide-binding Protein, Domain 1"/>
    <property type="match status" value="1"/>
</dbReference>
<evidence type="ECO:0000313" key="7">
    <source>
        <dbReference type="Proteomes" id="UP000617634"/>
    </source>
</evidence>
<evidence type="ECO:0000256" key="2">
    <source>
        <dbReference type="ARBA" id="ARBA00005695"/>
    </source>
</evidence>
<dbReference type="InterPro" id="IPR030678">
    <property type="entry name" value="Peptide/Ni-bd"/>
</dbReference>
<dbReference type="RefSeq" id="WP_197165872.1">
    <property type="nucleotide sequence ID" value="NZ_JADZGI010000003.1"/>
</dbReference>
<dbReference type="AlphaFoldDB" id="A0A931HE56"/>
<dbReference type="Pfam" id="PF00496">
    <property type="entry name" value="SBP_bac_5"/>
    <property type="match status" value="1"/>
</dbReference>
<dbReference type="GO" id="GO:1904680">
    <property type="term" value="F:peptide transmembrane transporter activity"/>
    <property type="evidence" value="ECO:0007669"/>
    <property type="project" value="TreeGrafter"/>
</dbReference>
<dbReference type="Gene3D" id="3.40.190.10">
    <property type="entry name" value="Periplasmic binding protein-like II"/>
    <property type="match status" value="1"/>
</dbReference>